<evidence type="ECO:0000313" key="1">
    <source>
        <dbReference type="EMBL" id="POM25102.1"/>
    </source>
</evidence>
<dbReference type="Proteomes" id="UP000242367">
    <property type="component" value="Unassembled WGS sequence"/>
</dbReference>
<name>A0A2P4UJ57_9ACTN</name>
<reference evidence="1 2" key="1">
    <citation type="journal article" date="2017" name="Chemistry">
        <title>Isolation, Biosynthesis and Chemical Modifications of Rubterolones A-F: Rare Tropolone Alkaloids from Actinomadura sp. 5-2.</title>
        <authorList>
            <person name="Guo H."/>
            <person name="Benndorf R."/>
            <person name="Leichnitz D."/>
            <person name="Klassen J.L."/>
            <person name="Vollmers J."/>
            <person name="Gorls H."/>
            <person name="Steinacker M."/>
            <person name="Weigel C."/>
            <person name="Dahse H.M."/>
            <person name="Kaster A.K."/>
            <person name="de Beer Z.W."/>
            <person name="Poulsen M."/>
            <person name="Beemelmanns C."/>
        </authorList>
    </citation>
    <scope>NUCLEOTIDE SEQUENCE [LARGE SCALE GENOMIC DNA]</scope>
    <source>
        <strain evidence="1 2">5-2</strain>
    </source>
</reference>
<comment type="caution">
    <text evidence="1">The sequence shown here is derived from an EMBL/GenBank/DDBJ whole genome shotgun (WGS) entry which is preliminary data.</text>
</comment>
<keyword evidence="2" id="KW-1185">Reference proteome</keyword>
<dbReference type="AlphaFoldDB" id="A0A2P4UJ57"/>
<sequence>MSLDEAARQLKMAAHDAQVSFDCVGLGDLARAQEHAVTLRASADAALTALARALEDLSPQQARSAGEDAVTALAEDA</sequence>
<evidence type="ECO:0000313" key="2">
    <source>
        <dbReference type="Proteomes" id="UP000242367"/>
    </source>
</evidence>
<proteinExistence type="predicted"/>
<gene>
    <name evidence="1" type="ORF">BTM25_37440</name>
</gene>
<protein>
    <submittedName>
        <fullName evidence="1">Uncharacterized protein</fullName>
    </submittedName>
</protein>
<organism evidence="1 2">
    <name type="scientific">Actinomadura rubteroloni</name>
    <dbReference type="NCBI Taxonomy" id="1926885"/>
    <lineage>
        <taxon>Bacteria</taxon>
        <taxon>Bacillati</taxon>
        <taxon>Actinomycetota</taxon>
        <taxon>Actinomycetes</taxon>
        <taxon>Streptosporangiales</taxon>
        <taxon>Thermomonosporaceae</taxon>
        <taxon>Actinomadura</taxon>
    </lineage>
</organism>
<dbReference type="RefSeq" id="WP_103564149.1">
    <property type="nucleotide sequence ID" value="NZ_MTBP01000002.1"/>
</dbReference>
<accession>A0A2P4UJ57</accession>
<dbReference type="EMBL" id="MTBP01000002">
    <property type="protein sequence ID" value="POM25102.1"/>
    <property type="molecule type" value="Genomic_DNA"/>
</dbReference>